<dbReference type="InterPro" id="IPR011050">
    <property type="entry name" value="Pectin_lyase_fold/virulence"/>
</dbReference>
<evidence type="ECO:0000256" key="10">
    <source>
        <dbReference type="SAM" id="SignalP"/>
    </source>
</evidence>
<dbReference type="EMBL" id="CP093346">
    <property type="protein sequence ID" value="WOG97841.1"/>
    <property type="molecule type" value="Genomic_DNA"/>
</dbReference>
<keyword evidence="3" id="KW-0134">Cell wall</keyword>
<reference evidence="12" key="2">
    <citation type="submission" date="2022-03" db="EMBL/GenBank/DDBJ databases">
        <title>Draft title - Genomic analysis of global carrot germplasm unveils the trajectory of domestication and the origin of high carotenoid orange carrot.</title>
        <authorList>
            <person name="Iorizzo M."/>
            <person name="Ellison S."/>
            <person name="Senalik D."/>
            <person name="Macko-Podgorni A."/>
            <person name="Grzebelus D."/>
            <person name="Bostan H."/>
            <person name="Rolling W."/>
            <person name="Curaba J."/>
            <person name="Simon P."/>
        </authorList>
    </citation>
    <scope>NUCLEOTIDE SEQUENCE</scope>
    <source>
        <tissue evidence="12">Leaf</tissue>
    </source>
</reference>
<dbReference type="InterPro" id="IPR012334">
    <property type="entry name" value="Pectin_lyas_fold"/>
</dbReference>
<evidence type="ECO:0000256" key="9">
    <source>
        <dbReference type="RuleBase" id="RU361169"/>
    </source>
</evidence>
<dbReference type="GO" id="GO:0071555">
    <property type="term" value="P:cell wall organization"/>
    <property type="evidence" value="ECO:0007669"/>
    <property type="project" value="UniProtKB-KW"/>
</dbReference>
<evidence type="ECO:0000256" key="3">
    <source>
        <dbReference type="ARBA" id="ARBA00022512"/>
    </source>
</evidence>
<keyword evidence="7" id="KW-0961">Cell wall biogenesis/degradation</keyword>
<name>A0A165Y5R2_DAUCS</name>
<comment type="subcellular location">
    <subcellularLocation>
        <location evidence="1">Secreted</location>
        <location evidence="1">Cell wall</location>
    </subcellularLocation>
</comment>
<reference evidence="11" key="1">
    <citation type="journal article" date="2016" name="Nat. Genet.">
        <title>A high-quality carrot genome assembly provides new insights into carotenoid accumulation and asterid genome evolution.</title>
        <authorList>
            <person name="Iorizzo M."/>
            <person name="Ellison S."/>
            <person name="Senalik D."/>
            <person name="Zeng P."/>
            <person name="Satapoomin P."/>
            <person name="Huang J."/>
            <person name="Bowman M."/>
            <person name="Iovene M."/>
            <person name="Sanseverino W."/>
            <person name="Cavagnaro P."/>
            <person name="Yildiz M."/>
            <person name="Macko-Podgorni A."/>
            <person name="Moranska E."/>
            <person name="Grzebelus E."/>
            <person name="Grzebelus D."/>
            <person name="Ashrafi H."/>
            <person name="Zheng Z."/>
            <person name="Cheng S."/>
            <person name="Spooner D."/>
            <person name="Van Deynze A."/>
            <person name="Simon P."/>
        </authorList>
    </citation>
    <scope>NUCLEOTIDE SEQUENCE [LARGE SCALE GENOMIC DNA]</scope>
    <source>
        <tissue evidence="11">Leaf</tissue>
    </source>
</reference>
<keyword evidence="5 9" id="KW-0378">Hydrolase</keyword>
<gene>
    <name evidence="11" type="ORF">DCAR_013810</name>
    <name evidence="12" type="ORF">DCAR_0417182</name>
</gene>
<dbReference type="GO" id="GO:0005975">
    <property type="term" value="P:carbohydrate metabolic process"/>
    <property type="evidence" value="ECO:0007669"/>
    <property type="project" value="InterPro"/>
</dbReference>
<evidence type="ECO:0000313" key="13">
    <source>
        <dbReference type="Proteomes" id="UP000077755"/>
    </source>
</evidence>
<dbReference type="PROSITE" id="PS00502">
    <property type="entry name" value="POLYGALACTURONASE"/>
    <property type="match status" value="1"/>
</dbReference>
<dbReference type="SUPFAM" id="SSF51126">
    <property type="entry name" value="Pectin lyase-like"/>
    <property type="match status" value="1"/>
</dbReference>
<evidence type="ECO:0000313" key="12">
    <source>
        <dbReference type="EMBL" id="WOG97841.1"/>
    </source>
</evidence>
<dbReference type="FunFam" id="2.160.20.10:FF:000004">
    <property type="entry name" value="Pectin lyase-like superfamily protein"/>
    <property type="match status" value="1"/>
</dbReference>
<sequence length="395" mass="42088">MSSTAISCLVMTLCFTLFAHSTYSQNISSFNVQKLGAKADGTLDASQFFLTAWRLACASNNSAQVYVPPGRYLISTAVVFSGYYCKRTMVMRIDGTIVAPTNYNLIANSENWIKFDNVRGLYITGGTLDAQGAALWACKASGKTCPQGATSVGFYSSRNIVVSGLRSINSQMFHMIVYKCNNTKLQGIKISAPADSPNTDGIHVQLSTGVSILSSQIGTGDDCISIGPGTVNTWIESVSCGPGHGISIGSLGWDLQEPGVQNLTVKTVTLRDTDNGLRIKTWARSSTGFVKNVLFQHIAMGNVRNPILIDQDYCPNNLNCPGQVSGVKISNVIYQDVHGTSATPVALSLQCSRDYPCSGIRLEDVVLTYNGLPTTASCSYAAGTASGVMNPTSCL</sequence>
<dbReference type="InterPro" id="IPR000743">
    <property type="entry name" value="Glyco_hydro_28"/>
</dbReference>
<proteinExistence type="inferred from homology"/>
<keyword evidence="10" id="KW-0732">Signal</keyword>
<dbReference type="PANTHER" id="PTHR31375">
    <property type="match status" value="1"/>
</dbReference>
<keyword evidence="13" id="KW-1185">Reference proteome</keyword>
<evidence type="ECO:0000256" key="2">
    <source>
        <dbReference type="ARBA" id="ARBA00008834"/>
    </source>
</evidence>
<dbReference type="Gramene" id="KZM98828">
    <property type="protein sequence ID" value="KZM98828"/>
    <property type="gene ID" value="DCAR_013810"/>
</dbReference>
<dbReference type="Pfam" id="PF00295">
    <property type="entry name" value="Glyco_hydro_28"/>
    <property type="match status" value="1"/>
</dbReference>
<feature type="chain" id="PRO_5007869288" description="Polygalacturonase" evidence="10">
    <location>
        <begin position="25"/>
        <end position="395"/>
    </location>
</feature>
<accession>A0A165Y5R2</accession>
<comment type="similarity">
    <text evidence="2 9">Belongs to the glycosyl hydrolase 28 family.</text>
</comment>
<organism evidence="11">
    <name type="scientific">Daucus carota subsp. sativus</name>
    <name type="common">Carrot</name>
    <dbReference type="NCBI Taxonomy" id="79200"/>
    <lineage>
        <taxon>Eukaryota</taxon>
        <taxon>Viridiplantae</taxon>
        <taxon>Streptophyta</taxon>
        <taxon>Embryophyta</taxon>
        <taxon>Tracheophyta</taxon>
        <taxon>Spermatophyta</taxon>
        <taxon>Magnoliopsida</taxon>
        <taxon>eudicotyledons</taxon>
        <taxon>Gunneridae</taxon>
        <taxon>Pentapetalae</taxon>
        <taxon>asterids</taxon>
        <taxon>campanulids</taxon>
        <taxon>Apiales</taxon>
        <taxon>Apiaceae</taxon>
        <taxon>Apioideae</taxon>
        <taxon>Scandiceae</taxon>
        <taxon>Daucinae</taxon>
        <taxon>Daucus</taxon>
        <taxon>Daucus sect. Daucus</taxon>
    </lineage>
</organism>
<evidence type="ECO:0000256" key="8">
    <source>
        <dbReference type="PROSITE-ProRule" id="PRU10052"/>
    </source>
</evidence>
<dbReference type="AlphaFoldDB" id="A0A165Y5R2"/>
<evidence type="ECO:0000256" key="4">
    <source>
        <dbReference type="ARBA" id="ARBA00022525"/>
    </source>
</evidence>
<evidence type="ECO:0000313" key="11">
    <source>
        <dbReference type="EMBL" id="KZM98828.1"/>
    </source>
</evidence>
<feature type="active site" evidence="8">
    <location>
        <position position="244"/>
    </location>
</feature>
<evidence type="ECO:0000256" key="1">
    <source>
        <dbReference type="ARBA" id="ARBA00004191"/>
    </source>
</evidence>
<feature type="signal peptide" evidence="10">
    <location>
        <begin position="1"/>
        <end position="24"/>
    </location>
</feature>
<dbReference type="GO" id="GO:0004650">
    <property type="term" value="F:polygalacturonase activity"/>
    <property type="evidence" value="ECO:0007669"/>
    <property type="project" value="InterPro"/>
</dbReference>
<dbReference type="Gene3D" id="2.160.20.10">
    <property type="entry name" value="Single-stranded right-handed beta-helix, Pectin lyase-like"/>
    <property type="match status" value="1"/>
</dbReference>
<dbReference type="OMA" id="SENWIKF"/>
<evidence type="ECO:0008006" key="14">
    <source>
        <dbReference type="Google" id="ProtNLM"/>
    </source>
</evidence>
<dbReference type="STRING" id="79200.A0A165Y5R2"/>
<dbReference type="KEGG" id="dcr:108218514"/>
<evidence type="ECO:0000256" key="5">
    <source>
        <dbReference type="ARBA" id="ARBA00022801"/>
    </source>
</evidence>
<protein>
    <recommendedName>
        <fullName evidence="14">Polygalacturonase</fullName>
    </recommendedName>
</protein>
<dbReference type="EMBL" id="LNRQ01000004">
    <property type="protein sequence ID" value="KZM98828.1"/>
    <property type="molecule type" value="Genomic_DNA"/>
</dbReference>
<dbReference type="Proteomes" id="UP000077755">
    <property type="component" value="Chromosome 4"/>
</dbReference>
<evidence type="ECO:0000256" key="7">
    <source>
        <dbReference type="ARBA" id="ARBA00023316"/>
    </source>
</evidence>
<keyword evidence="4" id="KW-0964">Secreted</keyword>
<evidence type="ECO:0000256" key="6">
    <source>
        <dbReference type="ARBA" id="ARBA00023295"/>
    </source>
</evidence>
<keyword evidence="6 9" id="KW-0326">Glycosidase</keyword>